<accession>A0AA45WUW2</accession>
<dbReference type="InterPro" id="IPR036156">
    <property type="entry name" value="Beta-gal/glucu_dom_sf"/>
</dbReference>
<dbReference type="PROSITE" id="PS00608">
    <property type="entry name" value="GLYCOSYL_HYDROL_F2_2"/>
    <property type="match status" value="1"/>
</dbReference>
<evidence type="ECO:0000256" key="6">
    <source>
        <dbReference type="RuleBase" id="RU361154"/>
    </source>
</evidence>
<dbReference type="PRINTS" id="PR00132">
    <property type="entry name" value="GLHYDRLASE2"/>
</dbReference>
<dbReference type="SUPFAM" id="SSF51445">
    <property type="entry name" value="(Trans)glycosidases"/>
    <property type="match status" value="1"/>
</dbReference>
<dbReference type="AlphaFoldDB" id="A0AA45WUW2"/>
<feature type="domain" description="Glycoside hydrolase family 2 immunoglobulin-like beta-sandwich" evidence="7">
    <location>
        <begin position="186"/>
        <end position="284"/>
    </location>
</feature>
<comment type="caution">
    <text evidence="10">The sequence shown here is derived from an EMBL/GenBank/DDBJ whole genome shotgun (WGS) entry which is preliminary data.</text>
</comment>
<keyword evidence="11" id="KW-1185">Reference proteome</keyword>
<keyword evidence="5 6" id="KW-0326">Glycosidase</keyword>
<evidence type="ECO:0000313" key="10">
    <source>
        <dbReference type="EMBL" id="SMP50756.1"/>
    </source>
</evidence>
<dbReference type="InterPro" id="IPR017853">
    <property type="entry name" value="GH"/>
</dbReference>
<dbReference type="GO" id="GO:0004566">
    <property type="term" value="F:beta-glucuronidase activity"/>
    <property type="evidence" value="ECO:0007669"/>
    <property type="project" value="UniProtKB-EC"/>
</dbReference>
<dbReference type="Pfam" id="PF00703">
    <property type="entry name" value="Glyco_hydro_2"/>
    <property type="match status" value="1"/>
</dbReference>
<dbReference type="PANTHER" id="PTHR10066:SF67">
    <property type="entry name" value="BETA-GLUCURONIDASE"/>
    <property type="match status" value="1"/>
</dbReference>
<protein>
    <recommendedName>
        <fullName evidence="3">Beta-glucuronidase</fullName>
        <ecNumber evidence="2">3.2.1.31</ecNumber>
    </recommendedName>
</protein>
<dbReference type="RefSeq" id="WP_283408694.1">
    <property type="nucleotide sequence ID" value="NZ_FXUF01000004.1"/>
</dbReference>
<dbReference type="Pfam" id="PF02836">
    <property type="entry name" value="Glyco_hydro_2_C"/>
    <property type="match status" value="1"/>
</dbReference>
<dbReference type="InterPro" id="IPR008979">
    <property type="entry name" value="Galactose-bd-like_sf"/>
</dbReference>
<dbReference type="InterPro" id="IPR006103">
    <property type="entry name" value="Glyco_hydro_2_cat"/>
</dbReference>
<dbReference type="PROSITE" id="PS00719">
    <property type="entry name" value="GLYCOSYL_HYDROL_F2_1"/>
    <property type="match status" value="1"/>
</dbReference>
<evidence type="ECO:0000256" key="3">
    <source>
        <dbReference type="ARBA" id="ARBA00016205"/>
    </source>
</evidence>
<dbReference type="SUPFAM" id="SSF49785">
    <property type="entry name" value="Galactose-binding domain-like"/>
    <property type="match status" value="1"/>
</dbReference>
<dbReference type="FunFam" id="3.20.20.80:FF:000080">
    <property type="entry name" value="Beta-glucuronidase UidA"/>
    <property type="match status" value="1"/>
</dbReference>
<evidence type="ECO:0000259" key="9">
    <source>
        <dbReference type="Pfam" id="PF02837"/>
    </source>
</evidence>
<evidence type="ECO:0000313" key="11">
    <source>
        <dbReference type="Proteomes" id="UP001158066"/>
    </source>
</evidence>
<evidence type="ECO:0000259" key="8">
    <source>
        <dbReference type="Pfam" id="PF02836"/>
    </source>
</evidence>
<dbReference type="InterPro" id="IPR006104">
    <property type="entry name" value="Glyco_hydro_2_N"/>
</dbReference>
<sequence>MLYPQLTGSRNLINLSGIWNFKADYKEEGYVNHWYVEGLKEYELMPVPASYNDISVDAKLRDFVGDVWYERKVVIPKQWKNENVFIRVGSASHHSKIWVNGVLVKAYTGGFLPFESRINEAVKFGEENHIVIGVNNELTWQTLPPGETYYVEDADGNRKKKQKQQHDFFNYSGIHRPVYLYTTPRTYIEDITVQTDYEASQGIISYQVVINQPEEKNHEDAAVKIEVYDEENQLVGAAAGEKGIISIDKVTLWQPQNAYLYKLVAKLVSKEGTLDEYSLSIGIRKVQIENGQFLINGEPFYFKGFGKHEDMDVKGKGLDDAMNIRDFNLLKWIHANSFRTSHYPYAEEVLDLADRYGIVVIDEVPAVGMLGQAVPAIGELDGVFTDEKINDETLKEHIRLTSEMIARDKNHPSVVMWSLANEASVMEPRAEAYFKELAEAARKMDDRPLLNVNLMLIEPGKCNVSKYFDVVGLNLYFGWYSERGDIDAGKKRLMQWLKDCYQAEKKPILLSEYGVDTIAGLHKEPAIMFSEEFQVAFLKAYHEVFDQLPFVIGEHVWNFADFMTGQDLVRIDGNKKGAFTRQRQPKMAAHYLRERWGSITNTHKK</sequence>
<dbReference type="Gene3D" id="3.20.20.80">
    <property type="entry name" value="Glycosidases"/>
    <property type="match status" value="1"/>
</dbReference>
<dbReference type="Proteomes" id="UP001158066">
    <property type="component" value="Unassembled WGS sequence"/>
</dbReference>
<dbReference type="InterPro" id="IPR023230">
    <property type="entry name" value="Glyco_hydro_2_CS"/>
</dbReference>
<evidence type="ECO:0000256" key="2">
    <source>
        <dbReference type="ARBA" id="ARBA00012761"/>
    </source>
</evidence>
<feature type="domain" description="Glycoside hydrolase family 2 catalytic" evidence="8">
    <location>
        <begin position="286"/>
        <end position="600"/>
    </location>
</feature>
<dbReference type="GO" id="GO:0030246">
    <property type="term" value="F:carbohydrate binding"/>
    <property type="evidence" value="ECO:0007669"/>
    <property type="project" value="TreeGrafter"/>
</dbReference>
<dbReference type="Gene3D" id="2.60.120.260">
    <property type="entry name" value="Galactose-binding domain-like"/>
    <property type="match status" value="1"/>
</dbReference>
<evidence type="ECO:0000259" key="7">
    <source>
        <dbReference type="Pfam" id="PF00703"/>
    </source>
</evidence>
<keyword evidence="4 6" id="KW-0378">Hydrolase</keyword>
<dbReference type="Gene3D" id="2.60.40.10">
    <property type="entry name" value="Immunoglobulins"/>
    <property type="match status" value="1"/>
</dbReference>
<evidence type="ECO:0000256" key="4">
    <source>
        <dbReference type="ARBA" id="ARBA00022801"/>
    </source>
</evidence>
<dbReference type="NCBIfam" id="NF007538">
    <property type="entry name" value="PRK10150.1"/>
    <property type="match status" value="1"/>
</dbReference>
<gene>
    <name evidence="10" type="ORF">SAMN06296020_10412</name>
</gene>
<dbReference type="InterPro" id="IPR013783">
    <property type="entry name" value="Ig-like_fold"/>
</dbReference>
<reference evidence="10" key="1">
    <citation type="submission" date="2017-05" db="EMBL/GenBank/DDBJ databases">
        <authorList>
            <person name="Varghese N."/>
            <person name="Submissions S."/>
        </authorList>
    </citation>
    <scope>NUCLEOTIDE SEQUENCE</scope>
    <source>
        <strain evidence="10">Su22</strain>
    </source>
</reference>
<dbReference type="Pfam" id="PF02837">
    <property type="entry name" value="Glyco_hydro_2_N"/>
    <property type="match status" value="1"/>
</dbReference>
<feature type="domain" description="Glycosyl hydrolases family 2 sugar binding" evidence="9">
    <location>
        <begin position="14"/>
        <end position="184"/>
    </location>
</feature>
<dbReference type="EMBL" id="FXUF01000004">
    <property type="protein sequence ID" value="SMP50756.1"/>
    <property type="molecule type" value="Genomic_DNA"/>
</dbReference>
<dbReference type="PANTHER" id="PTHR10066">
    <property type="entry name" value="BETA-GLUCURONIDASE"/>
    <property type="match status" value="1"/>
</dbReference>
<dbReference type="SUPFAM" id="SSF49303">
    <property type="entry name" value="beta-Galactosidase/glucuronidase domain"/>
    <property type="match status" value="1"/>
</dbReference>
<dbReference type="InterPro" id="IPR006101">
    <property type="entry name" value="Glyco_hydro_2"/>
</dbReference>
<dbReference type="GO" id="GO:0005975">
    <property type="term" value="P:carbohydrate metabolic process"/>
    <property type="evidence" value="ECO:0007669"/>
    <property type="project" value="InterPro"/>
</dbReference>
<evidence type="ECO:0000256" key="1">
    <source>
        <dbReference type="ARBA" id="ARBA00007401"/>
    </source>
</evidence>
<dbReference type="InterPro" id="IPR006102">
    <property type="entry name" value="Ig-like_GH2"/>
</dbReference>
<name>A0AA45WUW2_9CLOT</name>
<dbReference type="FunFam" id="2.60.120.260:FF:000027">
    <property type="entry name" value="Beta-glucuronidase"/>
    <property type="match status" value="1"/>
</dbReference>
<comment type="similarity">
    <text evidence="1 6">Belongs to the glycosyl hydrolase 2 family.</text>
</comment>
<dbReference type="InterPro" id="IPR023232">
    <property type="entry name" value="Glyco_hydro_2_AS"/>
</dbReference>
<dbReference type="EC" id="3.2.1.31" evidence="2"/>
<evidence type="ECO:0000256" key="5">
    <source>
        <dbReference type="ARBA" id="ARBA00023295"/>
    </source>
</evidence>
<proteinExistence type="inferred from homology"/>
<organism evidence="10 11">
    <name type="scientific">Anoxynatronum buryatiense</name>
    <dbReference type="NCBI Taxonomy" id="489973"/>
    <lineage>
        <taxon>Bacteria</taxon>
        <taxon>Bacillati</taxon>
        <taxon>Bacillota</taxon>
        <taxon>Clostridia</taxon>
        <taxon>Eubacteriales</taxon>
        <taxon>Clostridiaceae</taxon>
        <taxon>Anoxynatronum</taxon>
    </lineage>
</organism>
<dbReference type="GO" id="GO:0019391">
    <property type="term" value="P:glucuronoside catabolic process"/>
    <property type="evidence" value="ECO:0007669"/>
    <property type="project" value="TreeGrafter"/>
</dbReference>